<evidence type="ECO:0000256" key="2">
    <source>
        <dbReference type="ARBA" id="ARBA00007399"/>
    </source>
</evidence>
<dbReference type="PANTHER" id="PTHR30251">
    <property type="entry name" value="PILUS ASSEMBLY CHAPERONE"/>
    <property type="match status" value="1"/>
</dbReference>
<dbReference type="SUPFAM" id="SSF49584">
    <property type="entry name" value="Periplasmic chaperone C-domain"/>
    <property type="match status" value="1"/>
</dbReference>
<evidence type="ECO:0000313" key="13">
    <source>
        <dbReference type="Proteomes" id="UP000247485"/>
    </source>
</evidence>
<evidence type="ECO:0000256" key="3">
    <source>
        <dbReference type="ARBA" id="ARBA00022558"/>
    </source>
</evidence>
<keyword evidence="3" id="KW-1029">Fimbrium biogenesis</keyword>
<feature type="chain" id="PRO_5016326652" evidence="9">
    <location>
        <begin position="28"/>
        <end position="251"/>
    </location>
</feature>
<dbReference type="AlphaFoldDB" id="A0A318FGG9"/>
<evidence type="ECO:0000256" key="8">
    <source>
        <dbReference type="RuleBase" id="RU003918"/>
    </source>
</evidence>
<evidence type="ECO:0000256" key="1">
    <source>
        <dbReference type="ARBA" id="ARBA00004418"/>
    </source>
</evidence>
<evidence type="ECO:0000256" key="9">
    <source>
        <dbReference type="SAM" id="SignalP"/>
    </source>
</evidence>
<feature type="domain" description="Pili assembly chaperone N-terminal" evidence="10">
    <location>
        <begin position="29"/>
        <end position="153"/>
    </location>
</feature>
<dbReference type="Proteomes" id="UP000247485">
    <property type="component" value="Unassembled WGS sequence"/>
</dbReference>
<accession>A0A318FGG9</accession>
<evidence type="ECO:0000256" key="4">
    <source>
        <dbReference type="ARBA" id="ARBA00022729"/>
    </source>
</evidence>
<dbReference type="InterPro" id="IPR013783">
    <property type="entry name" value="Ig-like_fold"/>
</dbReference>
<protein>
    <submittedName>
        <fullName evidence="12">Chaperone protein EcpD</fullName>
    </submittedName>
</protein>
<evidence type="ECO:0000256" key="5">
    <source>
        <dbReference type="ARBA" id="ARBA00022764"/>
    </source>
</evidence>
<dbReference type="GO" id="GO:0071555">
    <property type="term" value="P:cell wall organization"/>
    <property type="evidence" value="ECO:0007669"/>
    <property type="project" value="InterPro"/>
</dbReference>
<dbReference type="Pfam" id="PF00345">
    <property type="entry name" value="PapD_N"/>
    <property type="match status" value="1"/>
</dbReference>
<evidence type="ECO:0000313" key="12">
    <source>
        <dbReference type="EMBL" id="PXW39027.1"/>
    </source>
</evidence>
<evidence type="ECO:0000256" key="6">
    <source>
        <dbReference type="ARBA" id="ARBA00023186"/>
    </source>
</evidence>
<reference evidence="12 13" key="1">
    <citation type="submission" date="2018-05" db="EMBL/GenBank/DDBJ databases">
        <title>Freshwater and sediment microbial communities from various areas in North America, analyzing microbe dynamics in response to fracking.</title>
        <authorList>
            <person name="Lamendella R."/>
        </authorList>
    </citation>
    <scope>NUCLEOTIDE SEQUENCE [LARGE SCALE GENOMIC DNA]</scope>
    <source>
        <strain evidence="12 13">67</strain>
    </source>
</reference>
<comment type="caution">
    <text evidence="12">The sequence shown here is derived from an EMBL/GenBank/DDBJ whole genome shotgun (WGS) entry which is preliminary data.</text>
</comment>
<comment type="similarity">
    <text evidence="2 8">Belongs to the periplasmic pilus chaperone family.</text>
</comment>
<dbReference type="InterPro" id="IPR018046">
    <property type="entry name" value="Pili_assmbl_chaperone_CS"/>
</dbReference>
<comment type="subcellular location">
    <subcellularLocation>
        <location evidence="1 8">Periplasm</location>
    </subcellularLocation>
</comment>
<dbReference type="PRINTS" id="PR00969">
    <property type="entry name" value="CHAPERONPILI"/>
</dbReference>
<organism evidence="12 13">
    <name type="scientific">Klebsiella oxytoca</name>
    <dbReference type="NCBI Taxonomy" id="571"/>
    <lineage>
        <taxon>Bacteria</taxon>
        <taxon>Pseudomonadati</taxon>
        <taxon>Pseudomonadota</taxon>
        <taxon>Gammaproteobacteria</taxon>
        <taxon>Enterobacterales</taxon>
        <taxon>Enterobacteriaceae</taxon>
        <taxon>Klebsiella/Raoultella group</taxon>
        <taxon>Klebsiella</taxon>
    </lineage>
</organism>
<sequence length="251" mass="27484">MKEIMKLNKWGSVISLALAMLCANANADVVLSTTRIIYKEGSKTVNVRMENQGNKPLLIQTWMDRGDKDSDPSTITAPFVITPPISRIDPKRGQTVSFLYTGSEPLAKDRESVFWFNVLEIPPKVTESARKDASVLQMAFRTRIKLFYRPESIGGDLAAAKAIETVKWSTAIENGKVVIKGKNNTPFHVSYVSAKVISGSKSLALESGMISPFSQRSFPVKNNQNIPAGATIEYSAINDFGGVVKGKSLIL</sequence>
<proteinExistence type="inferred from homology"/>
<evidence type="ECO:0000256" key="7">
    <source>
        <dbReference type="ARBA" id="ARBA00023319"/>
    </source>
</evidence>
<keyword evidence="7" id="KW-0393">Immunoglobulin domain</keyword>
<dbReference type="PROSITE" id="PS00635">
    <property type="entry name" value="PILI_CHAPERONE"/>
    <property type="match status" value="1"/>
</dbReference>
<dbReference type="PANTHER" id="PTHR30251:SF2">
    <property type="entry name" value="FIMBRIAL CHAPERONE YADV-RELATED"/>
    <property type="match status" value="1"/>
</dbReference>
<keyword evidence="6 8" id="KW-0143">Chaperone</keyword>
<dbReference type="InterPro" id="IPR050643">
    <property type="entry name" value="Periplasmic_pilus_chap"/>
</dbReference>
<dbReference type="GO" id="GO:0030288">
    <property type="term" value="C:outer membrane-bounded periplasmic space"/>
    <property type="evidence" value="ECO:0007669"/>
    <property type="project" value="InterPro"/>
</dbReference>
<dbReference type="InterPro" id="IPR008962">
    <property type="entry name" value="PapD-like_sf"/>
</dbReference>
<dbReference type="InterPro" id="IPR036316">
    <property type="entry name" value="Pili_assmbl_chap_C_dom_sf"/>
</dbReference>
<dbReference type="InterPro" id="IPR016148">
    <property type="entry name" value="Pili_assmbl_chaperone_C"/>
</dbReference>
<dbReference type="Pfam" id="PF02753">
    <property type="entry name" value="PapD_C"/>
    <property type="match status" value="1"/>
</dbReference>
<feature type="domain" description="Pili assembly chaperone C-terminal" evidence="11">
    <location>
        <begin position="182"/>
        <end position="244"/>
    </location>
</feature>
<evidence type="ECO:0000259" key="11">
    <source>
        <dbReference type="Pfam" id="PF02753"/>
    </source>
</evidence>
<dbReference type="NCBIfam" id="NF007398">
    <property type="entry name" value="PRK09926.1"/>
    <property type="match status" value="1"/>
</dbReference>
<dbReference type="InterPro" id="IPR001829">
    <property type="entry name" value="Pili_assmbl_chaperone_bac"/>
</dbReference>
<dbReference type="FunFam" id="2.60.40.10:FF:000458">
    <property type="entry name" value="Molecular chaperone FimC"/>
    <property type="match status" value="1"/>
</dbReference>
<evidence type="ECO:0000259" key="10">
    <source>
        <dbReference type="Pfam" id="PF00345"/>
    </source>
</evidence>
<keyword evidence="4 9" id="KW-0732">Signal</keyword>
<dbReference type="EMBL" id="QJJG01000021">
    <property type="protein sequence ID" value="PXW39027.1"/>
    <property type="molecule type" value="Genomic_DNA"/>
</dbReference>
<dbReference type="InterPro" id="IPR016147">
    <property type="entry name" value="Pili_assmbl_chaperone_N"/>
</dbReference>
<dbReference type="SUPFAM" id="SSF49354">
    <property type="entry name" value="PapD-like"/>
    <property type="match status" value="1"/>
</dbReference>
<gene>
    <name evidence="12" type="ORF">DET57_12175</name>
</gene>
<name>A0A318FGG9_KLEOX</name>
<keyword evidence="5" id="KW-0574">Periplasm</keyword>
<feature type="signal peptide" evidence="9">
    <location>
        <begin position="1"/>
        <end position="27"/>
    </location>
</feature>
<dbReference type="Gene3D" id="2.60.40.10">
    <property type="entry name" value="Immunoglobulins"/>
    <property type="match status" value="2"/>
</dbReference>